<keyword evidence="5" id="KW-1185">Reference proteome</keyword>
<feature type="chain" id="PRO_5030820321" evidence="2">
    <location>
        <begin position="31"/>
        <end position="267"/>
    </location>
</feature>
<protein>
    <submittedName>
        <fullName evidence="4">Transporter substrate-binding domain-containing protein</fullName>
    </submittedName>
</protein>
<gene>
    <name evidence="4" type="ORF">GTP77_03015</name>
</gene>
<feature type="domain" description="Solute-binding protein family 3/N-terminal" evidence="3">
    <location>
        <begin position="40"/>
        <end position="265"/>
    </location>
</feature>
<keyword evidence="1 2" id="KW-0732">Signal</keyword>
<accession>A0A7X4H7W5</accession>
<dbReference type="EMBL" id="WWCU01000002">
    <property type="protein sequence ID" value="MYN06301.1"/>
    <property type="molecule type" value="Genomic_DNA"/>
</dbReference>
<dbReference type="SMART" id="SM00062">
    <property type="entry name" value="PBPb"/>
    <property type="match status" value="1"/>
</dbReference>
<dbReference type="PANTHER" id="PTHR35936:SF25">
    <property type="entry name" value="ABC TRANSPORTER SUBSTRATE-BINDING PROTEIN"/>
    <property type="match status" value="1"/>
</dbReference>
<dbReference type="PROSITE" id="PS51257">
    <property type="entry name" value="PROKAR_LIPOPROTEIN"/>
    <property type="match status" value="1"/>
</dbReference>
<comment type="caution">
    <text evidence="4">The sequence shown here is derived from an EMBL/GenBank/DDBJ whole genome shotgun (WGS) entry which is preliminary data.</text>
</comment>
<feature type="signal peptide" evidence="2">
    <location>
        <begin position="1"/>
        <end position="30"/>
    </location>
</feature>
<dbReference type="SUPFAM" id="SSF53850">
    <property type="entry name" value="Periplasmic binding protein-like II"/>
    <property type="match status" value="1"/>
</dbReference>
<sequence length="267" mass="29055">METSKSTSRTRRALLLAACTSLLGGACARAAGSDAAPGRELRVVGTRFQRIYEPGPDGGMGGMGAELVRIIALQLGYTLRFEIYPWARAQQMLKQGQADILIGPYKSAERMLAMAFSSRAFFEDQLAFYARTDSMIAWGGDYNALAGKRIVALNGWAYGAAFDQARPGLLLSVSNTVENGLNMLFHRRVDLFATDRRDTDPVVASLGMQGKVAVLAPLITTEIAYLAFPKLAAFDELRTQFDHVLNQLAARGALQELGRRYGVSVPL</sequence>
<dbReference type="AlphaFoldDB" id="A0A7X4H7W5"/>
<evidence type="ECO:0000313" key="5">
    <source>
        <dbReference type="Proteomes" id="UP000450676"/>
    </source>
</evidence>
<evidence type="ECO:0000313" key="4">
    <source>
        <dbReference type="EMBL" id="MYN06301.1"/>
    </source>
</evidence>
<dbReference type="RefSeq" id="WP_161070677.1">
    <property type="nucleotide sequence ID" value="NZ_CP086370.1"/>
</dbReference>
<name>A0A7X4H7W5_9BURK</name>
<evidence type="ECO:0000256" key="1">
    <source>
        <dbReference type="ARBA" id="ARBA00022729"/>
    </source>
</evidence>
<dbReference type="Pfam" id="PF00497">
    <property type="entry name" value="SBP_bac_3"/>
    <property type="match status" value="1"/>
</dbReference>
<reference evidence="4 5" key="1">
    <citation type="submission" date="2019-12" db="EMBL/GenBank/DDBJ databases">
        <title>Novel species isolated from a subtropical stream in China.</title>
        <authorList>
            <person name="Lu H."/>
        </authorList>
    </citation>
    <scope>NUCLEOTIDE SEQUENCE [LARGE SCALE GENOMIC DNA]</scope>
    <source>
        <strain evidence="4 5">FT127W</strain>
    </source>
</reference>
<proteinExistence type="predicted"/>
<dbReference type="PANTHER" id="PTHR35936">
    <property type="entry name" value="MEMBRANE-BOUND LYTIC MUREIN TRANSGLYCOSYLASE F"/>
    <property type="match status" value="1"/>
</dbReference>
<evidence type="ECO:0000256" key="2">
    <source>
        <dbReference type="SAM" id="SignalP"/>
    </source>
</evidence>
<organism evidence="4 5">
    <name type="scientific">Pseudoduganella aquatica</name>
    <dbReference type="NCBI Taxonomy" id="2660641"/>
    <lineage>
        <taxon>Bacteria</taxon>
        <taxon>Pseudomonadati</taxon>
        <taxon>Pseudomonadota</taxon>
        <taxon>Betaproteobacteria</taxon>
        <taxon>Burkholderiales</taxon>
        <taxon>Oxalobacteraceae</taxon>
        <taxon>Telluria group</taxon>
        <taxon>Pseudoduganella</taxon>
    </lineage>
</organism>
<dbReference type="InterPro" id="IPR001638">
    <property type="entry name" value="Solute-binding_3/MltF_N"/>
</dbReference>
<dbReference type="Gene3D" id="3.40.190.10">
    <property type="entry name" value="Periplasmic binding protein-like II"/>
    <property type="match status" value="2"/>
</dbReference>
<evidence type="ECO:0000259" key="3">
    <source>
        <dbReference type="SMART" id="SM00062"/>
    </source>
</evidence>
<dbReference type="Proteomes" id="UP000450676">
    <property type="component" value="Unassembled WGS sequence"/>
</dbReference>